<organism evidence="2 3">
    <name type="scientific">Viridibacillus soli</name>
    <dbReference type="NCBI Taxonomy" id="2798301"/>
    <lineage>
        <taxon>Bacteria</taxon>
        <taxon>Bacillati</taxon>
        <taxon>Bacillota</taxon>
        <taxon>Bacilli</taxon>
        <taxon>Bacillales</taxon>
        <taxon>Caryophanaceae</taxon>
        <taxon>Viridibacillus</taxon>
    </lineage>
</organism>
<feature type="domain" description="IrrE N-terminal-like" evidence="1">
    <location>
        <begin position="27"/>
        <end position="131"/>
    </location>
</feature>
<comment type="caution">
    <text evidence="2">The sequence shown here is derived from an EMBL/GenBank/DDBJ whole genome shotgun (WGS) entry which is preliminary data.</text>
</comment>
<dbReference type="Proteomes" id="UP000618943">
    <property type="component" value="Unassembled WGS sequence"/>
</dbReference>
<sequence>MSYEALIAQYKHLIITESILMPKGLSGLYIDNQILINKRLSLYEKHCVLAEEIGHYETTYGDITKLEDVKNQKLELVARRWGYEKIVSLDKLIECYVTDHTTVEDICLHLEITPQYLHNAIEKYQQRYGLSTIYNGYRIFFDPLNMEKVFFKP</sequence>
<evidence type="ECO:0000313" key="2">
    <source>
        <dbReference type="EMBL" id="MBK3493478.1"/>
    </source>
</evidence>
<accession>A0ABS1H244</accession>
<evidence type="ECO:0000259" key="1">
    <source>
        <dbReference type="Pfam" id="PF06114"/>
    </source>
</evidence>
<name>A0ABS1H244_9BACL</name>
<dbReference type="InterPro" id="IPR010359">
    <property type="entry name" value="IrrE_HExxH"/>
</dbReference>
<dbReference type="RefSeq" id="WP_100794432.1">
    <property type="nucleotide sequence ID" value="NZ_JAEOAH010000001.1"/>
</dbReference>
<dbReference type="EMBL" id="JAEOAH010000001">
    <property type="protein sequence ID" value="MBK3493478.1"/>
    <property type="molecule type" value="Genomic_DNA"/>
</dbReference>
<protein>
    <submittedName>
        <fullName evidence="2">ImmA/IrrE family metallo-endopeptidase</fullName>
    </submittedName>
</protein>
<dbReference type="Pfam" id="PF06114">
    <property type="entry name" value="Peptidase_M78"/>
    <property type="match status" value="1"/>
</dbReference>
<keyword evidence="3" id="KW-1185">Reference proteome</keyword>
<gene>
    <name evidence="2" type="ORF">JFL43_01055</name>
</gene>
<reference evidence="2 3" key="1">
    <citation type="submission" date="2020-12" db="EMBL/GenBank/DDBJ databases">
        <title>YIM B01967 draft genome.</title>
        <authorList>
            <person name="Yan X."/>
        </authorList>
    </citation>
    <scope>NUCLEOTIDE SEQUENCE [LARGE SCALE GENOMIC DNA]</scope>
    <source>
        <strain evidence="2 3">YIM B01967</strain>
    </source>
</reference>
<evidence type="ECO:0000313" key="3">
    <source>
        <dbReference type="Proteomes" id="UP000618943"/>
    </source>
</evidence>
<proteinExistence type="predicted"/>